<proteinExistence type="predicted"/>
<dbReference type="AlphaFoldDB" id="A0A0E9T530"/>
<reference evidence="1" key="2">
    <citation type="journal article" date="2015" name="Fish Shellfish Immunol.">
        <title>Early steps in the European eel (Anguilla anguilla)-Vibrio vulnificus interaction in the gills: Role of the RtxA13 toxin.</title>
        <authorList>
            <person name="Callol A."/>
            <person name="Pajuelo D."/>
            <person name="Ebbesson L."/>
            <person name="Teles M."/>
            <person name="MacKenzie S."/>
            <person name="Amaro C."/>
        </authorList>
    </citation>
    <scope>NUCLEOTIDE SEQUENCE</scope>
</reference>
<accession>A0A0E9T530</accession>
<sequence length="73" mass="8468">MDKICIQLGLVSYAFAGRHAPYLYGTESLAVFRVPYRNNHKHHIISALKTINFCTFLPHFNKHNKQQLHTSTQ</sequence>
<reference evidence="1" key="1">
    <citation type="submission" date="2014-11" db="EMBL/GenBank/DDBJ databases">
        <authorList>
            <person name="Amaro Gonzalez C."/>
        </authorList>
    </citation>
    <scope>NUCLEOTIDE SEQUENCE</scope>
</reference>
<dbReference type="EMBL" id="GBXM01060477">
    <property type="protein sequence ID" value="JAH48100.1"/>
    <property type="molecule type" value="Transcribed_RNA"/>
</dbReference>
<evidence type="ECO:0000313" key="1">
    <source>
        <dbReference type="EMBL" id="JAH48100.1"/>
    </source>
</evidence>
<protein>
    <submittedName>
        <fullName evidence="1">Uncharacterized protein</fullName>
    </submittedName>
</protein>
<name>A0A0E9T530_ANGAN</name>
<organism evidence="1">
    <name type="scientific">Anguilla anguilla</name>
    <name type="common">European freshwater eel</name>
    <name type="synonym">Muraena anguilla</name>
    <dbReference type="NCBI Taxonomy" id="7936"/>
    <lineage>
        <taxon>Eukaryota</taxon>
        <taxon>Metazoa</taxon>
        <taxon>Chordata</taxon>
        <taxon>Craniata</taxon>
        <taxon>Vertebrata</taxon>
        <taxon>Euteleostomi</taxon>
        <taxon>Actinopterygii</taxon>
        <taxon>Neopterygii</taxon>
        <taxon>Teleostei</taxon>
        <taxon>Anguilliformes</taxon>
        <taxon>Anguillidae</taxon>
        <taxon>Anguilla</taxon>
    </lineage>
</organism>